<dbReference type="Proteomes" id="UP001365128">
    <property type="component" value="Unassembled WGS sequence"/>
</dbReference>
<comment type="caution">
    <text evidence="1">The sequence shown here is derived from an EMBL/GenBank/DDBJ whole genome shotgun (WGS) entry which is preliminary data.</text>
</comment>
<evidence type="ECO:0000313" key="2">
    <source>
        <dbReference type="Proteomes" id="UP001365128"/>
    </source>
</evidence>
<accession>A0ABR1MJU5</accession>
<proteinExistence type="predicted"/>
<evidence type="ECO:0000313" key="1">
    <source>
        <dbReference type="EMBL" id="KAK7551471.1"/>
    </source>
</evidence>
<keyword evidence="2" id="KW-1185">Reference proteome</keyword>
<sequence>MSSTFRFAQVSLLAHAHTTSLHLFHDHPDQTGHFLFVSLALQSISFTYHRRWQKVLDLSQHRLRTVFRPFKPNLVDALTYHTAASEQHAEVNEKQQRSLTEILGKRPIPPFSDLTLRGHEGPKRPGECKRDTEALALRASSELRRQLAAERKSMVRGSGTSPCAPLASAHNFIEAPGVGAYRSAKERLLFQSRRKMEMVDFQTPCAPCPNWASYGITGLASRNLLSSSP</sequence>
<reference evidence="1 2" key="1">
    <citation type="submission" date="2024-04" db="EMBL/GenBank/DDBJ databases">
        <title>Phyllosticta paracitricarpa is synonymous to the EU quarantine fungus P. citricarpa based on phylogenomic analyses.</title>
        <authorList>
            <consortium name="Lawrence Berkeley National Laboratory"/>
            <person name="Van Ingen-Buijs V.A."/>
            <person name="Van Westerhoven A.C."/>
            <person name="Haridas S."/>
            <person name="Skiadas P."/>
            <person name="Martin F."/>
            <person name="Groenewald J.Z."/>
            <person name="Crous P.W."/>
            <person name="Seidl M.F."/>
        </authorList>
    </citation>
    <scope>NUCLEOTIDE SEQUENCE [LARGE SCALE GENOMIC DNA]</scope>
    <source>
        <strain evidence="1 2">CBS 122670</strain>
    </source>
</reference>
<dbReference type="EMBL" id="JBBPDW010000006">
    <property type="protein sequence ID" value="KAK7551471.1"/>
    <property type="molecule type" value="Genomic_DNA"/>
</dbReference>
<name>A0ABR1MJU5_9PEZI</name>
<organism evidence="1 2">
    <name type="scientific">Phyllosticta citricarpa</name>
    <dbReference type="NCBI Taxonomy" id="55181"/>
    <lineage>
        <taxon>Eukaryota</taxon>
        <taxon>Fungi</taxon>
        <taxon>Dikarya</taxon>
        <taxon>Ascomycota</taxon>
        <taxon>Pezizomycotina</taxon>
        <taxon>Dothideomycetes</taxon>
        <taxon>Dothideomycetes incertae sedis</taxon>
        <taxon>Botryosphaeriales</taxon>
        <taxon>Phyllostictaceae</taxon>
        <taxon>Phyllosticta</taxon>
    </lineage>
</organism>
<gene>
    <name evidence="1" type="ORF">IWX46DRAFT_578751</name>
</gene>
<protein>
    <submittedName>
        <fullName evidence="1">Uncharacterized protein</fullName>
    </submittedName>
</protein>